<protein>
    <recommendedName>
        <fullName evidence="3">FAD-dependent oxidoreductase</fullName>
    </recommendedName>
</protein>
<proteinExistence type="predicted"/>
<keyword evidence="2" id="KW-1185">Reference proteome</keyword>
<dbReference type="KEGG" id="cdes:C0J27_04495"/>
<evidence type="ECO:0000313" key="1">
    <source>
        <dbReference type="EMBL" id="AXK60965.1"/>
    </source>
</evidence>
<dbReference type="SUPFAM" id="SSF51905">
    <property type="entry name" value="FAD/NAD(P)-binding domain"/>
    <property type="match status" value="1"/>
</dbReference>
<dbReference type="PANTHER" id="PTHR43563">
    <property type="entry name" value="AMINE OXIDASE"/>
    <property type="match status" value="1"/>
</dbReference>
<dbReference type="Gene3D" id="3.90.660.10">
    <property type="match status" value="1"/>
</dbReference>
<dbReference type="InterPro" id="IPR036188">
    <property type="entry name" value="FAD/NAD-bd_sf"/>
</dbReference>
<evidence type="ECO:0000313" key="2">
    <source>
        <dbReference type="Proteomes" id="UP000254834"/>
    </source>
</evidence>
<dbReference type="OrthoDB" id="3972913at2"/>
<organism evidence="1 2">
    <name type="scientific">Candidatus Chromulinivorax destructor</name>
    <dbReference type="NCBI Taxonomy" id="2066483"/>
    <lineage>
        <taxon>Bacteria</taxon>
        <taxon>Candidatus Babelota</taxon>
        <taxon>Candidatus Babeliae</taxon>
        <taxon>Candidatus Babeliales</taxon>
        <taxon>Candidatus Chromulinivoraceae</taxon>
        <taxon>Candidatus Chromulinivorax</taxon>
    </lineage>
</organism>
<name>A0A345ZCE8_9BACT</name>
<dbReference type="AlphaFoldDB" id="A0A345ZCE8"/>
<reference evidence="1 2" key="1">
    <citation type="submission" date="2017-12" db="EMBL/GenBank/DDBJ databases">
        <title>Chromulinavorax destructans is a abundant pathogen of dominant heterotrophic picoflagllates.</title>
        <authorList>
            <person name="Deeg C.M."/>
            <person name="Zimmer M."/>
            <person name="Suttle C.A."/>
        </authorList>
    </citation>
    <scope>NUCLEOTIDE SEQUENCE [LARGE SCALE GENOMIC DNA]</scope>
    <source>
        <strain evidence="1 2">SeV1</strain>
    </source>
</reference>
<dbReference type="Gene3D" id="3.50.50.60">
    <property type="entry name" value="FAD/NAD(P)-binding domain"/>
    <property type="match status" value="2"/>
</dbReference>
<dbReference type="PANTHER" id="PTHR43563:SF18">
    <property type="entry name" value="AMINE OXIDASE DOMAIN-CONTAINING PROTEIN"/>
    <property type="match status" value="1"/>
</dbReference>
<evidence type="ECO:0008006" key="3">
    <source>
        <dbReference type="Google" id="ProtNLM"/>
    </source>
</evidence>
<gene>
    <name evidence="1" type="ORF">C0J27_04495</name>
</gene>
<dbReference type="EMBL" id="CP025544">
    <property type="protein sequence ID" value="AXK60965.1"/>
    <property type="molecule type" value="Genomic_DNA"/>
</dbReference>
<accession>A0A345ZCE8</accession>
<dbReference type="Proteomes" id="UP000254834">
    <property type="component" value="Chromosome"/>
</dbReference>
<dbReference type="Pfam" id="PF13450">
    <property type="entry name" value="NAD_binding_8"/>
    <property type="match status" value="1"/>
</dbReference>
<dbReference type="InterPro" id="IPR050703">
    <property type="entry name" value="Flavin_MAO"/>
</dbReference>
<dbReference type="GO" id="GO:0016491">
    <property type="term" value="F:oxidoreductase activity"/>
    <property type="evidence" value="ECO:0007669"/>
    <property type="project" value="UniProtKB-ARBA"/>
</dbReference>
<sequence>MNYHVISIVCIAFFHDTVYRLTKNALSKKGKKQMIYDYIIVGGGISGLYSGYKLQKQNPKTSFLILEKNAEMGGRTNTSFFGGTEIVEAAHVGRHGKDTLLYNLIQELNVAHKLFTVQYHYTPDFNHADPNFIMNTTIYLQEQYIQHMHEALEKKESFNFPTFKKFATRILGPEKYNYFIHATGYTDYQKEDAHEVLFYYGMEDNKEGWTAIKLSWDKLHEALTHAIGMNHIKQKNTALQVNMIQKTSDPLFEIVVLNDHKKEQIFTAKNIIFALPMNAYNSILKNSPTLQTVLEPIEYIVPQNFLRVYGHFKHPVRELLKQYIPHHSIVFSPLHYVIPMDADKGVYLLACSDNDDADMLSAYCKNNEKNHAYFEQEIEKNFHMPTGSLKDSLEKIQCFNWEEGTHYLLPPHSKDIIPHFMQEKDVRKALYKHKMNQLVKTRYPHSHIFLVGEAVSDNRGWVEEALKSVEYMLPNLQKKVS</sequence>